<sequence>MNATGSARGLAPLLAIPVLLLTSCGTGPSTNDSAALSIAPSTTTSTTTTTTTTTTTPPPVQVADVVDARTIVVTGGATVQLAGLAQPGACWGQSATGAVKNSLAGKYLRVNGGTVLLPDGTDLAVFLVGQGLARAEQAAGAVLSAAQATAQQAKLGLWGAPCDGADTVAPPPPPPPAPKPAPVPAPEPAPKPAPQPEPAPEVYYRNCDAARAAGAAPLHRGEPGYRAPLDRDNDGVACE</sequence>
<reference evidence="4" key="1">
    <citation type="journal article" date="2014" name="Int. J. Syst. Evol. Microbiol.">
        <title>Complete genome sequence of Corynebacterium casei LMG S-19264T (=DSM 44701T), isolated from a smear-ripened cheese.</title>
        <authorList>
            <consortium name="US DOE Joint Genome Institute (JGI-PGF)"/>
            <person name="Walter F."/>
            <person name="Albersmeier A."/>
            <person name="Kalinowski J."/>
            <person name="Ruckert C."/>
        </authorList>
    </citation>
    <scope>NUCLEOTIDE SEQUENCE</scope>
    <source>
        <strain evidence="4">JCM 3313</strain>
    </source>
</reference>
<evidence type="ECO:0000256" key="1">
    <source>
        <dbReference type="SAM" id="MobiDB-lite"/>
    </source>
</evidence>
<dbReference type="InterPro" id="IPR016071">
    <property type="entry name" value="Staphylococal_nuclease_OB-fold"/>
</dbReference>
<dbReference type="InterPro" id="IPR008613">
    <property type="entry name" value="Excalibur_Ca-bd_domain"/>
</dbReference>
<feature type="region of interest" description="Disordered" evidence="1">
    <location>
        <begin position="32"/>
        <end position="56"/>
    </location>
</feature>
<dbReference type="EMBL" id="BMRG01000001">
    <property type="protein sequence ID" value="GGP35928.1"/>
    <property type="molecule type" value="Genomic_DNA"/>
</dbReference>
<keyword evidence="5" id="KW-1185">Reference proteome</keyword>
<organism evidence="4 5">
    <name type="scientific">Saccharothrix coeruleofusca</name>
    <dbReference type="NCBI Taxonomy" id="33919"/>
    <lineage>
        <taxon>Bacteria</taxon>
        <taxon>Bacillati</taxon>
        <taxon>Actinomycetota</taxon>
        <taxon>Actinomycetes</taxon>
        <taxon>Pseudonocardiales</taxon>
        <taxon>Pseudonocardiaceae</taxon>
        <taxon>Saccharothrix</taxon>
    </lineage>
</organism>
<evidence type="ECO:0008006" key="6">
    <source>
        <dbReference type="Google" id="ProtNLM"/>
    </source>
</evidence>
<gene>
    <name evidence="4" type="ORF">GCM10010185_03640</name>
</gene>
<evidence type="ECO:0000259" key="2">
    <source>
        <dbReference type="SMART" id="SM00318"/>
    </source>
</evidence>
<dbReference type="Proteomes" id="UP000639606">
    <property type="component" value="Unassembled WGS sequence"/>
</dbReference>
<comment type="caution">
    <text evidence="4">The sequence shown here is derived from an EMBL/GenBank/DDBJ whole genome shotgun (WGS) entry which is preliminary data.</text>
</comment>
<feature type="domain" description="Excalibur calcium-binding" evidence="3">
    <location>
        <begin position="203"/>
        <end position="239"/>
    </location>
</feature>
<feature type="domain" description="TNase-like" evidence="2">
    <location>
        <begin position="56"/>
        <end position="160"/>
    </location>
</feature>
<feature type="compositionally biased region" description="Low complexity" evidence="1">
    <location>
        <begin position="40"/>
        <end position="55"/>
    </location>
</feature>
<evidence type="ECO:0000313" key="5">
    <source>
        <dbReference type="Proteomes" id="UP000639606"/>
    </source>
</evidence>
<dbReference type="Gene3D" id="2.40.50.90">
    <property type="match status" value="1"/>
</dbReference>
<feature type="compositionally biased region" description="Pro residues" evidence="1">
    <location>
        <begin position="169"/>
        <end position="199"/>
    </location>
</feature>
<dbReference type="Pfam" id="PF05901">
    <property type="entry name" value="Excalibur"/>
    <property type="match status" value="1"/>
</dbReference>
<dbReference type="SUPFAM" id="SSF50199">
    <property type="entry name" value="Staphylococcal nuclease"/>
    <property type="match status" value="1"/>
</dbReference>
<accession>A0A918AJ73</accession>
<dbReference type="InterPro" id="IPR035437">
    <property type="entry name" value="SNase_OB-fold_sf"/>
</dbReference>
<dbReference type="SMART" id="SM00318">
    <property type="entry name" value="SNc"/>
    <property type="match status" value="1"/>
</dbReference>
<proteinExistence type="predicted"/>
<dbReference type="AlphaFoldDB" id="A0A918AJ73"/>
<dbReference type="RefSeq" id="WP_189221250.1">
    <property type="nucleotide sequence ID" value="NZ_BMRG01000001.1"/>
</dbReference>
<protein>
    <recommendedName>
        <fullName evidence="6">Excalibur calcium-binding domain-containing protein</fullName>
    </recommendedName>
</protein>
<reference evidence="4" key="2">
    <citation type="submission" date="2020-09" db="EMBL/GenBank/DDBJ databases">
        <authorList>
            <person name="Sun Q."/>
            <person name="Ohkuma M."/>
        </authorList>
    </citation>
    <scope>NUCLEOTIDE SEQUENCE</scope>
    <source>
        <strain evidence="4">JCM 3313</strain>
    </source>
</reference>
<evidence type="ECO:0000313" key="4">
    <source>
        <dbReference type="EMBL" id="GGP35928.1"/>
    </source>
</evidence>
<feature type="region of interest" description="Disordered" evidence="1">
    <location>
        <begin position="161"/>
        <end position="239"/>
    </location>
</feature>
<evidence type="ECO:0000259" key="3">
    <source>
        <dbReference type="SMART" id="SM00894"/>
    </source>
</evidence>
<feature type="compositionally biased region" description="Basic and acidic residues" evidence="1">
    <location>
        <begin position="219"/>
        <end position="239"/>
    </location>
</feature>
<dbReference type="SMART" id="SM00894">
    <property type="entry name" value="Excalibur"/>
    <property type="match status" value="1"/>
</dbReference>
<name>A0A918AJ73_9PSEU</name>